<organism evidence="5 6">
    <name type="scientific">Succinivibrio dextrinosolvens DSM 3072</name>
    <dbReference type="NCBI Taxonomy" id="1123324"/>
    <lineage>
        <taxon>Bacteria</taxon>
        <taxon>Pseudomonadati</taxon>
        <taxon>Pseudomonadota</taxon>
        <taxon>Gammaproteobacteria</taxon>
        <taxon>Aeromonadales</taxon>
        <taxon>Succinivibrionaceae</taxon>
        <taxon>Succinivibrio</taxon>
    </lineage>
</organism>
<gene>
    <name evidence="5" type="ORF">SAMN02745213_00688</name>
</gene>
<feature type="domain" description="Metalloprotease TldD/E central" evidence="4">
    <location>
        <begin position="130"/>
        <end position="233"/>
    </location>
</feature>
<sequence length="451" mass="49309">MSSFKEDLSAEESRLEQVSSEVVQFALSNGADECELNIGAVKGLSVSCRDQDVENIEFNRDNGMSITVYKDKRSGVVSTNDLSKESIREAVLSAINLAKYSDPDPCSGLADKELICNSFRDLNLVFENNVDADYAASKALELDKMAEEQKVEGIKKSDGSSFSSYLYTTVIANSNGFNKARSASSVSADITLLGESDGKMQRASSSSIARALEDIYSPQKILDEAFEKTLLKLNSRKLNTGKYNVIFTRSAVQSLWGNFSSAISGGTIYRNRSFLCNSLGKQVLSDKVTIYEDPFVLKGLGSRNFDSDGVRVCASDIVKDGMLEQYLLSVYSARKLGLQSNGHASGTHNWYISFKDATYSFDELLSKVGEGVVVTGLMGQGIDLVSGNYSRGAEGYYFKDGKFVHSVDGITIAGNLRDMFLNMEAMADDFDERYKVQTGSIFIPDMTISGN</sequence>
<dbReference type="InterPro" id="IPR045570">
    <property type="entry name" value="Metalloprtase-TldD/E_cen_dom"/>
</dbReference>
<accession>A0A1T4V371</accession>
<dbReference type="InterPro" id="IPR002510">
    <property type="entry name" value="Metalloprtase-TldD/E_N"/>
</dbReference>
<dbReference type="EMBL" id="FUXX01000007">
    <property type="protein sequence ID" value="SKA59416.1"/>
    <property type="molecule type" value="Genomic_DNA"/>
</dbReference>
<dbReference type="Proteomes" id="UP000242432">
    <property type="component" value="Unassembled WGS sequence"/>
</dbReference>
<dbReference type="GO" id="GO:0006508">
    <property type="term" value="P:proteolysis"/>
    <property type="evidence" value="ECO:0007669"/>
    <property type="project" value="InterPro"/>
</dbReference>
<dbReference type="InterPro" id="IPR035068">
    <property type="entry name" value="TldD/PmbA_N"/>
</dbReference>
<protein>
    <submittedName>
        <fullName evidence="5">PmbA protein</fullName>
    </submittedName>
</protein>
<feature type="domain" description="Metalloprotease TldD/E C-terminal" evidence="3">
    <location>
        <begin position="240"/>
        <end position="450"/>
    </location>
</feature>
<comment type="similarity">
    <text evidence="1">Belongs to the peptidase U62 family.</text>
</comment>
<dbReference type="Pfam" id="PF19290">
    <property type="entry name" value="PmbA_TldD_2nd"/>
    <property type="match status" value="1"/>
</dbReference>
<dbReference type="PANTHER" id="PTHR43421:SF1">
    <property type="entry name" value="METALLOPROTEASE PMBA"/>
    <property type="match status" value="1"/>
</dbReference>
<reference evidence="6" key="1">
    <citation type="submission" date="2017-02" db="EMBL/GenBank/DDBJ databases">
        <authorList>
            <person name="Varghese N."/>
            <person name="Submissions S."/>
        </authorList>
    </citation>
    <scope>NUCLEOTIDE SEQUENCE [LARGE SCALE GENOMIC DNA]</scope>
    <source>
        <strain evidence="6">DSM 3072</strain>
    </source>
</reference>
<dbReference type="GO" id="GO:0008237">
    <property type="term" value="F:metallopeptidase activity"/>
    <property type="evidence" value="ECO:0007669"/>
    <property type="project" value="InterPro"/>
</dbReference>
<dbReference type="PANTHER" id="PTHR43421">
    <property type="entry name" value="METALLOPROTEASE PMBA"/>
    <property type="match status" value="1"/>
</dbReference>
<dbReference type="SUPFAM" id="SSF111283">
    <property type="entry name" value="Putative modulator of DNA gyrase, PmbA/TldD"/>
    <property type="match status" value="1"/>
</dbReference>
<evidence type="ECO:0000256" key="1">
    <source>
        <dbReference type="ARBA" id="ARBA00005836"/>
    </source>
</evidence>
<evidence type="ECO:0000259" key="3">
    <source>
        <dbReference type="Pfam" id="PF19289"/>
    </source>
</evidence>
<dbReference type="InterPro" id="IPR045569">
    <property type="entry name" value="Metalloprtase-TldD/E_C"/>
</dbReference>
<evidence type="ECO:0000259" key="2">
    <source>
        <dbReference type="Pfam" id="PF01523"/>
    </source>
</evidence>
<dbReference type="STRING" id="83771.SAMN02910357_01406"/>
<dbReference type="Pfam" id="PF01523">
    <property type="entry name" value="PmbA_TldD_1st"/>
    <property type="match status" value="1"/>
</dbReference>
<name>A0A1T4V371_9GAMM</name>
<evidence type="ECO:0000259" key="4">
    <source>
        <dbReference type="Pfam" id="PF19290"/>
    </source>
</evidence>
<evidence type="ECO:0000313" key="6">
    <source>
        <dbReference type="Proteomes" id="UP000242432"/>
    </source>
</evidence>
<dbReference type="GO" id="GO:0005829">
    <property type="term" value="C:cytosol"/>
    <property type="evidence" value="ECO:0007669"/>
    <property type="project" value="TreeGrafter"/>
</dbReference>
<dbReference type="Pfam" id="PF19289">
    <property type="entry name" value="PmbA_TldD_3rd"/>
    <property type="match status" value="1"/>
</dbReference>
<dbReference type="InterPro" id="IPR047657">
    <property type="entry name" value="PmbA"/>
</dbReference>
<feature type="domain" description="Metalloprotease TldD/E N-terminal" evidence="2">
    <location>
        <begin position="35"/>
        <end position="98"/>
    </location>
</feature>
<dbReference type="InterPro" id="IPR036059">
    <property type="entry name" value="TldD/PmbA_sf"/>
</dbReference>
<keyword evidence="6" id="KW-1185">Reference proteome</keyword>
<proteinExistence type="inferred from homology"/>
<evidence type="ECO:0000313" key="5">
    <source>
        <dbReference type="EMBL" id="SKA59416.1"/>
    </source>
</evidence>
<dbReference type="AlphaFoldDB" id="A0A1T4V371"/>
<dbReference type="Gene3D" id="3.30.2290.10">
    <property type="entry name" value="PmbA/TldD superfamily"/>
    <property type="match status" value="1"/>
</dbReference>
<dbReference type="RefSeq" id="WP_078928236.1">
    <property type="nucleotide sequence ID" value="NZ_FUXX01000007.1"/>
</dbReference>